<dbReference type="Pfam" id="PF11799">
    <property type="entry name" value="IMS_C"/>
    <property type="match status" value="1"/>
</dbReference>
<accession>G9ABT4</accession>
<feature type="domain" description="DNA polymerase Y-family little finger" evidence="1">
    <location>
        <begin position="30"/>
        <end position="80"/>
    </location>
</feature>
<dbReference type="GO" id="GO:0006281">
    <property type="term" value="P:DNA repair"/>
    <property type="evidence" value="ECO:0007669"/>
    <property type="project" value="InterPro"/>
</dbReference>
<keyword evidence="2" id="KW-0614">Plasmid</keyword>
<evidence type="ECO:0000259" key="1">
    <source>
        <dbReference type="Pfam" id="PF11799"/>
    </source>
</evidence>
<dbReference type="EMBL" id="HE616892">
    <property type="protein sequence ID" value="CCE98513.1"/>
    <property type="molecule type" value="Genomic_DNA"/>
</dbReference>
<name>G9ABT4_SINF1</name>
<dbReference type="GO" id="GO:0003684">
    <property type="term" value="F:damaged DNA binding"/>
    <property type="evidence" value="ECO:0007669"/>
    <property type="project" value="InterPro"/>
</dbReference>
<dbReference type="InterPro" id="IPR017961">
    <property type="entry name" value="DNA_pol_Y-fam_little_finger"/>
</dbReference>
<evidence type="ECO:0000313" key="2">
    <source>
        <dbReference type="EMBL" id="CCE98513.1"/>
    </source>
</evidence>
<dbReference type="Proteomes" id="UP000007735">
    <property type="component" value="Plasmid pSfHH103b"/>
</dbReference>
<proteinExistence type="predicted"/>
<gene>
    <name evidence="2" type="ordered locus">SFHH103_04022</name>
</gene>
<protein>
    <recommendedName>
        <fullName evidence="1">DNA polymerase Y-family little finger domain-containing protein</fullName>
    </recommendedName>
</protein>
<geneLocation type="plasmid" evidence="2 3">
    <name>pSfHH103b</name>
</geneLocation>
<evidence type="ECO:0000313" key="3">
    <source>
        <dbReference type="Proteomes" id="UP000007735"/>
    </source>
</evidence>
<dbReference type="HOGENOM" id="CLU_2370793_0_0_5"/>
<reference evidence="2 3" key="1">
    <citation type="journal article" date="2012" name="J. Bacteriol.">
        <title>Genome sequence of the soybean symbiont Sinorhizobium fredii HH103.</title>
        <authorList>
            <person name="Weidner S."/>
            <person name="Becker A."/>
            <person name="Bonilla I."/>
            <person name="Jaenicke S."/>
            <person name="Lloret J."/>
            <person name="Margaret I."/>
            <person name="Puhler A."/>
            <person name="Ruiz-Sainz J.E."/>
            <person name="Schneiker-Bekel S."/>
            <person name="Szczepanowski R."/>
            <person name="Vinardell J.M."/>
            <person name="Zehner S."/>
            <person name="Gottfert M."/>
        </authorList>
    </citation>
    <scope>NUCLEOTIDE SEQUENCE [LARGE SCALE GENOMIC DNA]</scope>
    <source>
        <strain evidence="2 3">HH103</strain>
        <plasmid evidence="3">pSfHH103b</plasmid>
    </source>
</reference>
<dbReference type="KEGG" id="sfh:SFHH103_04022"/>
<dbReference type="PATRIC" id="fig|380.5.peg.4239"/>
<dbReference type="AlphaFoldDB" id="G9ABT4"/>
<sequence>MSWRSIPISRERPNGSSLPCEAAYPFRCCHPSPVATSDTGRLIKAALRALAEIWRPGYSYKKAGVILLDLHKAAEVQETLFDVIDSPAVHPACKP</sequence>
<organism evidence="2 3">
    <name type="scientific">Sinorhizobium fredii (strain HH103)</name>
    <dbReference type="NCBI Taxonomy" id="1117943"/>
    <lineage>
        <taxon>Bacteria</taxon>
        <taxon>Pseudomonadati</taxon>
        <taxon>Pseudomonadota</taxon>
        <taxon>Alphaproteobacteria</taxon>
        <taxon>Hyphomicrobiales</taxon>
        <taxon>Rhizobiaceae</taxon>
        <taxon>Sinorhizobium/Ensifer group</taxon>
        <taxon>Sinorhizobium</taxon>
    </lineage>
</organism>